<evidence type="ECO:0000256" key="1">
    <source>
        <dbReference type="ARBA" id="ARBA00023054"/>
    </source>
</evidence>
<evidence type="ECO:0000313" key="6">
    <source>
        <dbReference type="Proteomes" id="UP000261500"/>
    </source>
</evidence>
<dbReference type="AlphaFoldDB" id="A0A3B3U1D7"/>
<dbReference type="Pfam" id="PF01576">
    <property type="entry name" value="Myosin_tail_1"/>
    <property type="match status" value="1"/>
</dbReference>
<dbReference type="InterPro" id="IPR002928">
    <property type="entry name" value="Myosin_tail"/>
</dbReference>
<name>A0A3B3U1D7_9TELE</name>
<protein>
    <submittedName>
        <fullName evidence="5">Cingulin b</fullName>
    </submittedName>
</protein>
<reference evidence="5" key="1">
    <citation type="submission" date="2025-08" db="UniProtKB">
        <authorList>
            <consortium name="Ensembl"/>
        </authorList>
    </citation>
    <scope>IDENTIFICATION</scope>
</reference>
<feature type="compositionally biased region" description="Basic and acidic residues" evidence="3">
    <location>
        <begin position="727"/>
        <end position="772"/>
    </location>
</feature>
<feature type="coiled-coil region" evidence="2">
    <location>
        <begin position="617"/>
        <end position="647"/>
    </location>
</feature>
<feature type="region of interest" description="Disordered" evidence="3">
    <location>
        <begin position="24"/>
        <end position="47"/>
    </location>
</feature>
<feature type="compositionally biased region" description="Low complexity" evidence="3">
    <location>
        <begin position="79"/>
        <end position="93"/>
    </location>
</feature>
<dbReference type="GO" id="GO:0005923">
    <property type="term" value="C:bicellular tight junction"/>
    <property type="evidence" value="ECO:0007669"/>
    <property type="project" value="TreeGrafter"/>
</dbReference>
<organism evidence="5 6">
    <name type="scientific">Poecilia latipinna</name>
    <name type="common">sailfin molly</name>
    <dbReference type="NCBI Taxonomy" id="48699"/>
    <lineage>
        <taxon>Eukaryota</taxon>
        <taxon>Metazoa</taxon>
        <taxon>Chordata</taxon>
        <taxon>Craniata</taxon>
        <taxon>Vertebrata</taxon>
        <taxon>Euteleostomi</taxon>
        <taxon>Actinopterygii</taxon>
        <taxon>Neopterygii</taxon>
        <taxon>Teleostei</taxon>
        <taxon>Neoteleostei</taxon>
        <taxon>Acanthomorphata</taxon>
        <taxon>Ovalentaria</taxon>
        <taxon>Atherinomorphae</taxon>
        <taxon>Cyprinodontiformes</taxon>
        <taxon>Poeciliidae</taxon>
        <taxon>Poeciliinae</taxon>
        <taxon>Poecilia</taxon>
    </lineage>
</organism>
<feature type="compositionally biased region" description="Basic residues" evidence="3">
    <location>
        <begin position="338"/>
        <end position="347"/>
    </location>
</feature>
<feature type="domain" description="Myosin tail" evidence="4">
    <location>
        <begin position="749"/>
        <end position="1090"/>
    </location>
</feature>
<dbReference type="PANTHER" id="PTHR46349">
    <property type="entry name" value="CINGULIN-LIKE PROTEIN 1-RELATED"/>
    <property type="match status" value="1"/>
</dbReference>
<evidence type="ECO:0000256" key="2">
    <source>
        <dbReference type="SAM" id="Coils"/>
    </source>
</evidence>
<feature type="compositionally biased region" description="Basic and acidic residues" evidence="3">
    <location>
        <begin position="252"/>
        <end position="270"/>
    </location>
</feature>
<feature type="coiled-coil region" evidence="2">
    <location>
        <begin position="427"/>
        <end position="578"/>
    </location>
</feature>
<dbReference type="PANTHER" id="PTHR46349:SF5">
    <property type="entry name" value="CINGULIN"/>
    <property type="match status" value="1"/>
</dbReference>
<dbReference type="GO" id="GO:0000226">
    <property type="term" value="P:microtubule cytoskeleton organization"/>
    <property type="evidence" value="ECO:0007669"/>
    <property type="project" value="TreeGrafter"/>
</dbReference>
<accession>A0A3B3U1D7</accession>
<evidence type="ECO:0000259" key="4">
    <source>
        <dbReference type="Pfam" id="PF01576"/>
    </source>
</evidence>
<keyword evidence="1 2" id="KW-0175">Coiled coil</keyword>
<reference evidence="5" key="2">
    <citation type="submission" date="2025-09" db="UniProtKB">
        <authorList>
            <consortium name="Ensembl"/>
        </authorList>
    </citation>
    <scope>IDENTIFICATION</scope>
</reference>
<sequence>MGTPSTDRKGQLDYGVQIRFIKDLHDTGGVPPEKSRANGNATPPSNKYGVAVRVQGISGQPYVVLKDGEKGDSYGVQLSNPNPTSGPTSPYNSIPKRSKEPADFPNSFSPVVNPSRSPASPAEDEVGEIFGSPLRRPPGDGQAGTQGEEEGRAGRERPTPSETEKKLNGTDNEEYNEAGLKPVKLKSAGPKGFNRTAAGFTGSPPPPSENEPAAAIDTNSLAPINKLINKFNSSTPGGTLRARGRTGARQRLQFDERKRSRSLDARKDAEPQAIPASPSSPSLNPHAAPISAASSPVTSSAPATAVKATAPNAPKASFKPPEKFAAKDSPPTIAKKPVSTRKRKLRERTREAQVKQPVYNVFKAGLVKIQTQSKIISAPQFSGRSSLCFLRSPSESEDLFKRKSSLVFETPDRLQVKSRFVVPENILQTLQQMAREVAESRLRLQEDQLAHLQEELRRVSENLPQSDSFQSDVTDLQAQLAEATVLYQRQEEVLHQRERELTALKGALKEEVECHDKEMEALREQFSQDMKNLRKTMEEFTQSQEQIEEEREKVNASLLTLEEELESSREQGEQWRTDFSLQISHIKLIAMRLGIFLLTQTHYLSLITYPKELRRCHDDLKRTRADLERQRGEAEEKAGALEALKKASGEKEAELLSEISKLKEQFLKDKGELEKALEMTVVDGGTNEELQQENIRLTDRLARMQSRLQSSVPRSSDAEEELEALEDENHSLKTQLEEAKRGATRLSKERDDLTRRLEERDLEREALRRGKSDLEEQKRLLDRSLEKINKEMELMMGDSRQSVATLQTQLDEFRERSRKDLLEAQRNSKDRLAELQRAQNNLKAQQEEVSRLKKELLTCSEERDSAQLERDLLNNRLKHLENELESEKSSHSDRGREIRGLEDKIKTLEIELDEEKSGVELLNDRITRSRDQVDQLRSELMQERSERHDLEMDKSALERQVKELKSRLADMEGQSRPTAGITLLENKIQELEERLRSEEREKTSIQASQRRAERKLKELNATLDQERSQHIEQRDQLTLRVKALKRQLDESEGEVERLEGVRRKVLRDLEEQQELQEALQAKVAALENDLKRKSQQTHRTALTSSVLSSDEEDGLPS</sequence>
<feature type="region of interest" description="Disordered" evidence="3">
    <location>
        <begin position="1089"/>
        <end position="1117"/>
    </location>
</feature>
<evidence type="ECO:0000256" key="3">
    <source>
        <dbReference type="SAM" id="MobiDB-lite"/>
    </source>
</evidence>
<feature type="compositionally biased region" description="Polar residues" evidence="3">
    <location>
        <begin position="106"/>
        <end position="118"/>
    </location>
</feature>
<feature type="region of interest" description="Disordered" evidence="3">
    <location>
        <begin position="64"/>
        <end position="350"/>
    </location>
</feature>
<dbReference type="Ensembl" id="ENSPLAT00000005721.1">
    <property type="protein sequence ID" value="ENSPLAP00000006753.1"/>
    <property type="gene ID" value="ENSPLAG00000009018.1"/>
</dbReference>
<keyword evidence="6" id="KW-1185">Reference proteome</keyword>
<dbReference type="GO" id="GO:0008017">
    <property type="term" value="F:microtubule binding"/>
    <property type="evidence" value="ECO:0007669"/>
    <property type="project" value="TreeGrafter"/>
</dbReference>
<dbReference type="Proteomes" id="UP000261500">
    <property type="component" value="Unplaced"/>
</dbReference>
<feature type="compositionally biased region" description="Basic and acidic residues" evidence="3">
    <location>
        <begin position="149"/>
        <end position="168"/>
    </location>
</feature>
<proteinExistence type="predicted"/>
<feature type="compositionally biased region" description="Low complexity" evidence="3">
    <location>
        <begin position="271"/>
        <end position="306"/>
    </location>
</feature>
<evidence type="ECO:0000313" key="5">
    <source>
        <dbReference type="Ensembl" id="ENSPLAP00000006753.1"/>
    </source>
</evidence>
<dbReference type="GeneTree" id="ENSGT00940000154489"/>
<dbReference type="GO" id="GO:0016459">
    <property type="term" value="C:myosin complex"/>
    <property type="evidence" value="ECO:0007669"/>
    <property type="project" value="InterPro"/>
</dbReference>
<feature type="compositionally biased region" description="Polar residues" evidence="3">
    <location>
        <begin position="1097"/>
        <end position="1108"/>
    </location>
</feature>
<feature type="region of interest" description="Disordered" evidence="3">
    <location>
        <begin position="706"/>
        <end position="772"/>
    </location>
</feature>